<dbReference type="STRING" id="1399860.A0A2C5YE14"/>
<dbReference type="AlphaFoldDB" id="A0A2C5YE14"/>
<dbReference type="PROSITE" id="PS51585">
    <property type="entry name" value="SAM_MT_TPMT"/>
    <property type="match status" value="1"/>
</dbReference>
<dbReference type="PANTHER" id="PTHR32183">
    <property type="match status" value="1"/>
</dbReference>
<keyword evidence="4" id="KW-0949">S-adenosyl-L-methionine</keyword>
<keyword evidence="6" id="KW-1185">Reference proteome</keyword>
<evidence type="ECO:0000313" key="6">
    <source>
        <dbReference type="Proteomes" id="UP000226192"/>
    </source>
</evidence>
<dbReference type="Gene3D" id="3.40.50.150">
    <property type="entry name" value="Vaccinia Virus protein VP39"/>
    <property type="match status" value="1"/>
</dbReference>
<dbReference type="CDD" id="cd02440">
    <property type="entry name" value="AdoMet_MTases"/>
    <property type="match status" value="1"/>
</dbReference>
<evidence type="ECO:0000313" key="5">
    <source>
        <dbReference type="EMBL" id="PHH66957.1"/>
    </source>
</evidence>
<dbReference type="OrthoDB" id="276151at2759"/>
<keyword evidence="2" id="KW-0489">Methyltransferase</keyword>
<reference evidence="5 6" key="1">
    <citation type="submission" date="2017-06" db="EMBL/GenBank/DDBJ databases">
        <title>Ant-infecting Ophiocordyceps genomes reveal a high diversity of potential behavioral manipulation genes and a possible major role for enterotoxins.</title>
        <authorList>
            <person name="De Bekker C."/>
            <person name="Evans H.C."/>
            <person name="Brachmann A."/>
            <person name="Hughes D.P."/>
        </authorList>
    </citation>
    <scope>NUCLEOTIDE SEQUENCE [LARGE SCALE GENOMIC DNA]</scope>
    <source>
        <strain evidence="5 6">Map64</strain>
    </source>
</reference>
<evidence type="ECO:0000256" key="1">
    <source>
        <dbReference type="ARBA" id="ARBA00022553"/>
    </source>
</evidence>
<accession>A0A2C5YE14</accession>
<dbReference type="Proteomes" id="UP000226192">
    <property type="component" value="Unassembled WGS sequence"/>
</dbReference>
<name>A0A2C5YE14_9HYPO</name>
<dbReference type="PANTHER" id="PTHR32183:SF6">
    <property type="entry name" value="CYSTEINE SULFINATE DESULFINASE_CYSTEINE DESULFURASE AND RELATED ENZYMES"/>
    <property type="match status" value="1"/>
</dbReference>
<keyword evidence="1" id="KW-0597">Phosphoprotein</keyword>
<organism evidence="5 6">
    <name type="scientific">Ophiocordyceps australis</name>
    <dbReference type="NCBI Taxonomy" id="1399860"/>
    <lineage>
        <taxon>Eukaryota</taxon>
        <taxon>Fungi</taxon>
        <taxon>Dikarya</taxon>
        <taxon>Ascomycota</taxon>
        <taxon>Pezizomycotina</taxon>
        <taxon>Sordariomycetes</taxon>
        <taxon>Hypocreomycetidae</taxon>
        <taxon>Hypocreales</taxon>
        <taxon>Ophiocordycipitaceae</taxon>
        <taxon>Ophiocordyceps</taxon>
    </lineage>
</organism>
<protein>
    <recommendedName>
        <fullName evidence="7">Methyltransferase domain-containing protein</fullName>
    </recommendedName>
</protein>
<proteinExistence type="predicted"/>
<dbReference type="SUPFAM" id="SSF53335">
    <property type="entry name" value="S-adenosyl-L-methionine-dependent methyltransferases"/>
    <property type="match status" value="1"/>
</dbReference>
<evidence type="ECO:0000256" key="3">
    <source>
        <dbReference type="ARBA" id="ARBA00022679"/>
    </source>
</evidence>
<dbReference type="EMBL" id="NJET01000004">
    <property type="protein sequence ID" value="PHH66957.1"/>
    <property type="molecule type" value="Genomic_DNA"/>
</dbReference>
<sequence length="282" mass="30509">MADTHVAPASSPQLSSLFANTPLAEQASRWDALYQRSHTPWDRAGPSLALADVLTQRRDLVPPVDSPHDAPHRPTALVPGCGPGHDVLLLSSFGYDVWGLDISPGAFALAQQNRLEAERHGRYAPVHGVAQAGRIHWLTADFFDEAWSRGIGTGGDGRFDLVFDYTFLCALPIAARPQWAKRMSSLVRPRGRLICLEFPSSKPLLEPGPPWPMRPEVYEALLAAPGQDAVYDADGSIVCSVNAKPSHGALHRLGIIKPERTHPAGTAPDGSVIDFISIWAPS</sequence>
<dbReference type="GO" id="GO:0032259">
    <property type="term" value="P:methylation"/>
    <property type="evidence" value="ECO:0007669"/>
    <property type="project" value="UniProtKB-KW"/>
</dbReference>
<keyword evidence="3" id="KW-0808">Transferase</keyword>
<dbReference type="Pfam" id="PF05724">
    <property type="entry name" value="TPMT"/>
    <property type="match status" value="1"/>
</dbReference>
<comment type="caution">
    <text evidence="5">The sequence shown here is derived from an EMBL/GenBank/DDBJ whole genome shotgun (WGS) entry which is preliminary data.</text>
</comment>
<evidence type="ECO:0008006" key="7">
    <source>
        <dbReference type="Google" id="ProtNLM"/>
    </source>
</evidence>
<dbReference type="GO" id="GO:0008757">
    <property type="term" value="F:S-adenosylmethionine-dependent methyltransferase activity"/>
    <property type="evidence" value="ECO:0007669"/>
    <property type="project" value="InterPro"/>
</dbReference>
<gene>
    <name evidence="5" type="ORF">CDD81_5309</name>
</gene>
<evidence type="ECO:0000256" key="4">
    <source>
        <dbReference type="ARBA" id="ARBA00022691"/>
    </source>
</evidence>
<evidence type="ECO:0000256" key="2">
    <source>
        <dbReference type="ARBA" id="ARBA00022603"/>
    </source>
</evidence>
<dbReference type="InterPro" id="IPR029063">
    <property type="entry name" value="SAM-dependent_MTases_sf"/>
</dbReference>
<dbReference type="InterPro" id="IPR008854">
    <property type="entry name" value="TPMT"/>
</dbReference>